<name>A0A7R9F3K9_9NEOP</name>
<organism evidence="2">
    <name type="scientific">Timema bartmani</name>
    <dbReference type="NCBI Taxonomy" id="61472"/>
    <lineage>
        <taxon>Eukaryota</taxon>
        <taxon>Metazoa</taxon>
        <taxon>Ecdysozoa</taxon>
        <taxon>Arthropoda</taxon>
        <taxon>Hexapoda</taxon>
        <taxon>Insecta</taxon>
        <taxon>Pterygota</taxon>
        <taxon>Neoptera</taxon>
        <taxon>Polyneoptera</taxon>
        <taxon>Phasmatodea</taxon>
        <taxon>Timematodea</taxon>
        <taxon>Timematoidea</taxon>
        <taxon>Timematidae</taxon>
        <taxon>Timema</taxon>
    </lineage>
</organism>
<proteinExistence type="predicted"/>
<feature type="compositionally biased region" description="Basic and acidic residues" evidence="1">
    <location>
        <begin position="225"/>
        <end position="236"/>
    </location>
</feature>
<dbReference type="EMBL" id="OD567946">
    <property type="protein sequence ID" value="CAD7446355.1"/>
    <property type="molecule type" value="Genomic_DNA"/>
</dbReference>
<feature type="region of interest" description="Disordered" evidence="1">
    <location>
        <begin position="168"/>
        <end position="236"/>
    </location>
</feature>
<feature type="compositionally biased region" description="Basic and acidic residues" evidence="1">
    <location>
        <begin position="168"/>
        <end position="195"/>
    </location>
</feature>
<dbReference type="AlphaFoldDB" id="A0A7R9F3K9"/>
<protein>
    <submittedName>
        <fullName evidence="2">Uncharacterized protein</fullName>
    </submittedName>
</protein>
<sequence>MRKGVRLTVDVSPTPQVLQQLSDQLFVETQYVALKRDYNHLSLDHKRLLNVLRTEVKDNIDYLKEQLIQLDADNTILRTDNERLIGELDNALVNYQEIRNQETSLSALLLHSENGKESLQKELCSLSLQVSQHTEINNLNTDHVNKLEGIISELNIYCATVSFKLAPNRDARSSNPRDKKGTPPTETHRTLDMHTTKNIQPRTEVKQAEVSHTAHYTAHRRRTSYRGETDVSRMTH</sequence>
<evidence type="ECO:0000256" key="1">
    <source>
        <dbReference type="SAM" id="MobiDB-lite"/>
    </source>
</evidence>
<accession>A0A7R9F3K9</accession>
<evidence type="ECO:0000313" key="2">
    <source>
        <dbReference type="EMBL" id="CAD7446355.1"/>
    </source>
</evidence>
<gene>
    <name evidence="2" type="ORF">TBIB3V08_LOCUS8688</name>
</gene>
<reference evidence="2" key="1">
    <citation type="submission" date="2020-11" db="EMBL/GenBank/DDBJ databases">
        <authorList>
            <person name="Tran Van P."/>
        </authorList>
    </citation>
    <scope>NUCLEOTIDE SEQUENCE</scope>
</reference>